<evidence type="ECO:0000313" key="2">
    <source>
        <dbReference type="EMBL" id="CAD1474342.1"/>
    </source>
</evidence>
<proteinExistence type="predicted"/>
<protein>
    <submittedName>
        <fullName evidence="2">Uncharacterized protein</fullName>
    </submittedName>
</protein>
<accession>A0A6V7H8V7</accession>
<feature type="transmembrane region" description="Helical" evidence="1">
    <location>
        <begin position="22"/>
        <end position="40"/>
    </location>
</feature>
<keyword evidence="1" id="KW-1133">Transmembrane helix</keyword>
<organism evidence="2 3">
    <name type="scientific">Heterotrigona itama</name>
    <dbReference type="NCBI Taxonomy" id="395501"/>
    <lineage>
        <taxon>Eukaryota</taxon>
        <taxon>Metazoa</taxon>
        <taxon>Ecdysozoa</taxon>
        <taxon>Arthropoda</taxon>
        <taxon>Hexapoda</taxon>
        <taxon>Insecta</taxon>
        <taxon>Pterygota</taxon>
        <taxon>Neoptera</taxon>
        <taxon>Endopterygota</taxon>
        <taxon>Hymenoptera</taxon>
        <taxon>Apocrita</taxon>
        <taxon>Aculeata</taxon>
        <taxon>Apoidea</taxon>
        <taxon>Anthophila</taxon>
        <taxon>Apidae</taxon>
        <taxon>Heterotrigona</taxon>
    </lineage>
</organism>
<reference evidence="2" key="1">
    <citation type="submission" date="2020-07" db="EMBL/GenBank/DDBJ databases">
        <authorList>
            <person name="Nazaruddin N."/>
        </authorList>
    </citation>
    <scope>NUCLEOTIDE SEQUENCE</scope>
</reference>
<name>A0A6V7H8V7_9HYME</name>
<keyword evidence="1" id="KW-0812">Transmembrane</keyword>
<keyword evidence="1" id="KW-0472">Membrane</keyword>
<dbReference type="EMBL" id="CAJDYZ010007487">
    <property type="protein sequence ID" value="CAD1474342.1"/>
    <property type="molecule type" value="Genomic_DNA"/>
</dbReference>
<feature type="non-terminal residue" evidence="2">
    <location>
        <position position="1"/>
    </location>
</feature>
<evidence type="ECO:0000313" key="3">
    <source>
        <dbReference type="Proteomes" id="UP000752696"/>
    </source>
</evidence>
<comment type="caution">
    <text evidence="2">The sequence shown here is derived from an EMBL/GenBank/DDBJ whole genome shotgun (WGS) entry which is preliminary data.</text>
</comment>
<dbReference type="Proteomes" id="UP000752696">
    <property type="component" value="Unassembled WGS sequence"/>
</dbReference>
<dbReference type="AlphaFoldDB" id="A0A6V7H8V7"/>
<keyword evidence="3" id="KW-1185">Reference proteome</keyword>
<evidence type="ECO:0000256" key="1">
    <source>
        <dbReference type="SAM" id="Phobius"/>
    </source>
</evidence>
<sequence>RGTVPENSESLPVSELSTRNEWFLPLFTGFIFAYLSFFLFGRHSLPPAILTFYFIPVGGFPPLKICVTPNFPSDRCPNFDKFQLKLVLTLDFITNTPRICYVDIIRCGANINLYNKP</sequence>
<gene>
    <name evidence="2" type="ORF">MHI_LOCUS461943</name>
</gene>
<feature type="non-terminal residue" evidence="2">
    <location>
        <position position="117"/>
    </location>
</feature>